<feature type="region of interest" description="Disordered" evidence="1">
    <location>
        <begin position="67"/>
        <end position="99"/>
    </location>
</feature>
<evidence type="ECO:0000313" key="3">
    <source>
        <dbReference type="Proteomes" id="UP001054945"/>
    </source>
</evidence>
<accession>A0AAV4XDJ2</accession>
<feature type="region of interest" description="Disordered" evidence="1">
    <location>
        <begin position="1"/>
        <end position="41"/>
    </location>
</feature>
<evidence type="ECO:0000313" key="2">
    <source>
        <dbReference type="EMBL" id="GIY93262.1"/>
    </source>
</evidence>
<dbReference type="AlphaFoldDB" id="A0AAV4XDJ2"/>
<keyword evidence="3" id="KW-1185">Reference proteome</keyword>
<reference evidence="2 3" key="1">
    <citation type="submission" date="2021-06" db="EMBL/GenBank/DDBJ databases">
        <title>Caerostris extrusa draft genome.</title>
        <authorList>
            <person name="Kono N."/>
            <person name="Arakawa K."/>
        </authorList>
    </citation>
    <scope>NUCLEOTIDE SEQUENCE [LARGE SCALE GENOMIC DNA]</scope>
</reference>
<organism evidence="2 3">
    <name type="scientific">Caerostris extrusa</name>
    <name type="common">Bark spider</name>
    <name type="synonym">Caerostris bankana</name>
    <dbReference type="NCBI Taxonomy" id="172846"/>
    <lineage>
        <taxon>Eukaryota</taxon>
        <taxon>Metazoa</taxon>
        <taxon>Ecdysozoa</taxon>
        <taxon>Arthropoda</taxon>
        <taxon>Chelicerata</taxon>
        <taxon>Arachnida</taxon>
        <taxon>Araneae</taxon>
        <taxon>Araneomorphae</taxon>
        <taxon>Entelegynae</taxon>
        <taxon>Araneoidea</taxon>
        <taxon>Araneidae</taxon>
        <taxon>Caerostris</taxon>
    </lineage>
</organism>
<sequence length="126" mass="13998">MNAYSQKSMPPFNPCMGKAGEDGGWMLPDSREEVRPLRRPRRSFSKTELGWGWKREGGALPFLGRISESLSSPRTPRKREVISSNSSASGSDGLSHPLPLPSPYAQWPVALRFDPYRGKEFCATAT</sequence>
<protein>
    <submittedName>
        <fullName evidence="2">Uncharacterized protein</fullName>
    </submittedName>
</protein>
<proteinExistence type="predicted"/>
<feature type="compositionally biased region" description="Low complexity" evidence="1">
    <location>
        <begin position="83"/>
        <end position="95"/>
    </location>
</feature>
<name>A0AAV4XDJ2_CAEEX</name>
<evidence type="ECO:0000256" key="1">
    <source>
        <dbReference type="SAM" id="MobiDB-lite"/>
    </source>
</evidence>
<dbReference type="Proteomes" id="UP001054945">
    <property type="component" value="Unassembled WGS sequence"/>
</dbReference>
<dbReference type="EMBL" id="BPLR01000253">
    <property type="protein sequence ID" value="GIY93262.1"/>
    <property type="molecule type" value="Genomic_DNA"/>
</dbReference>
<comment type="caution">
    <text evidence="2">The sequence shown here is derived from an EMBL/GenBank/DDBJ whole genome shotgun (WGS) entry which is preliminary data.</text>
</comment>
<gene>
    <name evidence="2" type="ORF">CEXT_532841</name>
</gene>